<protein>
    <recommendedName>
        <fullName evidence="3">Acyltransferase</fullName>
    </recommendedName>
</protein>
<dbReference type="CDD" id="cd04647">
    <property type="entry name" value="LbH_MAT_like"/>
    <property type="match status" value="1"/>
</dbReference>
<dbReference type="Proteomes" id="UP001275436">
    <property type="component" value="Unassembled WGS sequence"/>
</dbReference>
<dbReference type="PANTHER" id="PTHR23416">
    <property type="entry name" value="SIALIC ACID SYNTHASE-RELATED"/>
    <property type="match status" value="1"/>
</dbReference>
<dbReference type="EMBL" id="BSKO01000001">
    <property type="protein sequence ID" value="GLO67577.1"/>
    <property type="molecule type" value="Genomic_DNA"/>
</dbReference>
<gene>
    <name evidence="1" type="ORF">MACH08_33610</name>
</gene>
<keyword evidence="2" id="KW-1185">Reference proteome</keyword>
<dbReference type="InterPro" id="IPR011004">
    <property type="entry name" value="Trimer_LpxA-like_sf"/>
</dbReference>
<sequence length="159" mass="17691">MEILHKILLKIRISIHKLVNLRLYKKKVILYGIPELIHREKIYIEGNVSINNGVFLHGAGGIRIGENVTLSYGTTILSTGYDVDILTNNDFKKVHKDKAVNIGRNVWVCANVTILPGVEIANNCIIAAGSVVNKNLLDSGYLYAGVPAEKIKKLKNYEH</sequence>
<dbReference type="Gene3D" id="2.160.10.10">
    <property type="entry name" value="Hexapeptide repeat proteins"/>
    <property type="match status" value="1"/>
</dbReference>
<dbReference type="Pfam" id="PF00132">
    <property type="entry name" value="Hexapep"/>
    <property type="match status" value="1"/>
</dbReference>
<comment type="caution">
    <text evidence="1">The sequence shown here is derived from an EMBL/GenBank/DDBJ whole genome shotgun (WGS) entry which is preliminary data.</text>
</comment>
<dbReference type="RefSeq" id="WP_317958321.1">
    <property type="nucleotide sequence ID" value="NZ_BSKO01000001.1"/>
</dbReference>
<dbReference type="InterPro" id="IPR001451">
    <property type="entry name" value="Hexapep"/>
</dbReference>
<reference evidence="1 2" key="1">
    <citation type="submission" date="2023-02" db="EMBL/GenBank/DDBJ databases">
        <title>Oceanobacillus kimchii IFOP_LL358 isolated form Alexandrium catenella lab strain.</title>
        <authorList>
            <person name="Gajardo G."/>
            <person name="Ueki S."/>
            <person name="Maruyama F."/>
        </authorList>
    </citation>
    <scope>NUCLEOTIDE SEQUENCE [LARGE SCALE GENOMIC DNA]</scope>
    <source>
        <strain evidence="1 2">IFOP_LL358</strain>
    </source>
</reference>
<accession>A0ABQ5TN48</accession>
<dbReference type="SUPFAM" id="SSF51161">
    <property type="entry name" value="Trimeric LpxA-like enzymes"/>
    <property type="match status" value="1"/>
</dbReference>
<evidence type="ECO:0008006" key="3">
    <source>
        <dbReference type="Google" id="ProtNLM"/>
    </source>
</evidence>
<organism evidence="1 2">
    <name type="scientific">Oceanobacillus kimchii</name>
    <dbReference type="NCBI Taxonomy" id="746691"/>
    <lineage>
        <taxon>Bacteria</taxon>
        <taxon>Bacillati</taxon>
        <taxon>Bacillota</taxon>
        <taxon>Bacilli</taxon>
        <taxon>Bacillales</taxon>
        <taxon>Bacillaceae</taxon>
        <taxon>Oceanobacillus</taxon>
    </lineage>
</organism>
<name>A0ABQ5TN48_9BACI</name>
<proteinExistence type="predicted"/>
<evidence type="ECO:0000313" key="1">
    <source>
        <dbReference type="EMBL" id="GLO67577.1"/>
    </source>
</evidence>
<evidence type="ECO:0000313" key="2">
    <source>
        <dbReference type="Proteomes" id="UP001275436"/>
    </source>
</evidence>
<dbReference type="InterPro" id="IPR051159">
    <property type="entry name" value="Hexapeptide_acetyltransf"/>
</dbReference>